<evidence type="ECO:0000256" key="1">
    <source>
        <dbReference type="SAM" id="MobiDB-lite"/>
    </source>
</evidence>
<feature type="region of interest" description="Disordered" evidence="1">
    <location>
        <begin position="41"/>
        <end position="63"/>
    </location>
</feature>
<protein>
    <submittedName>
        <fullName evidence="3">Uncharacterized protein</fullName>
    </submittedName>
</protein>
<feature type="signal peptide" evidence="2">
    <location>
        <begin position="1"/>
        <end position="25"/>
    </location>
</feature>
<dbReference type="Proteomes" id="UP001202961">
    <property type="component" value="Unassembled WGS sequence"/>
</dbReference>
<proteinExistence type="predicted"/>
<dbReference type="PROSITE" id="PS51257">
    <property type="entry name" value="PROKAR_LIPOPROTEIN"/>
    <property type="match status" value="1"/>
</dbReference>
<name>A0ABT0UGQ0_9BACT</name>
<keyword evidence="4" id="KW-1185">Reference proteome</keyword>
<evidence type="ECO:0000256" key="2">
    <source>
        <dbReference type="SAM" id="SignalP"/>
    </source>
</evidence>
<dbReference type="RefSeq" id="WP_250933720.1">
    <property type="nucleotide sequence ID" value="NZ_JAMQBK010000134.1"/>
</dbReference>
<sequence>MTKRITYTVFALALLTTTVGCPPPAAPTGDVDTSTDTAVEVSDNTTATTEVPSDNLTTGAETP</sequence>
<comment type="caution">
    <text evidence="3">The sequence shown here is derived from an EMBL/GenBank/DDBJ whole genome shotgun (WGS) entry which is preliminary data.</text>
</comment>
<organism evidence="3 4">
    <name type="scientific">Aporhodopirellula aestuarii</name>
    <dbReference type="NCBI Taxonomy" id="2950107"/>
    <lineage>
        <taxon>Bacteria</taxon>
        <taxon>Pseudomonadati</taxon>
        <taxon>Planctomycetota</taxon>
        <taxon>Planctomycetia</taxon>
        <taxon>Pirellulales</taxon>
        <taxon>Pirellulaceae</taxon>
        <taxon>Aporhodopirellula</taxon>
    </lineage>
</organism>
<dbReference type="EMBL" id="JAMQBK010000134">
    <property type="protein sequence ID" value="MCM2375161.1"/>
    <property type="molecule type" value="Genomic_DNA"/>
</dbReference>
<keyword evidence="2" id="KW-0732">Signal</keyword>
<evidence type="ECO:0000313" key="4">
    <source>
        <dbReference type="Proteomes" id="UP001202961"/>
    </source>
</evidence>
<accession>A0ABT0UGQ0</accession>
<gene>
    <name evidence="3" type="ORF">NB063_31445</name>
</gene>
<feature type="chain" id="PRO_5045287237" evidence="2">
    <location>
        <begin position="26"/>
        <end position="63"/>
    </location>
</feature>
<evidence type="ECO:0000313" key="3">
    <source>
        <dbReference type="EMBL" id="MCM2375161.1"/>
    </source>
</evidence>
<reference evidence="3 4" key="1">
    <citation type="journal article" date="2022" name="Syst. Appl. Microbiol.">
        <title>Rhodopirellula aestuarii sp. nov., a novel member of the genus Rhodopirellula isolated from brackish sediments collected in the Tagus River estuary, Portugal.</title>
        <authorList>
            <person name="Vitorino I.R."/>
            <person name="Klimek D."/>
            <person name="Calusinska M."/>
            <person name="Lobo-da-Cunha A."/>
            <person name="Vasconcelos V."/>
            <person name="Lage O.M."/>
        </authorList>
    </citation>
    <scope>NUCLEOTIDE SEQUENCE [LARGE SCALE GENOMIC DNA]</scope>
    <source>
        <strain evidence="3 4">ICT_H3.1</strain>
    </source>
</reference>